<name>A0A2T0K616_9ACTN</name>
<evidence type="ECO:0000313" key="4">
    <source>
        <dbReference type="Proteomes" id="UP000239415"/>
    </source>
</evidence>
<proteinExistence type="predicted"/>
<organism evidence="3 4">
    <name type="scientific">Actinoplanes italicus</name>
    <dbReference type="NCBI Taxonomy" id="113567"/>
    <lineage>
        <taxon>Bacteria</taxon>
        <taxon>Bacillati</taxon>
        <taxon>Actinomycetota</taxon>
        <taxon>Actinomycetes</taxon>
        <taxon>Micromonosporales</taxon>
        <taxon>Micromonosporaceae</taxon>
        <taxon>Actinoplanes</taxon>
    </lineage>
</organism>
<dbReference type="EMBL" id="PVMZ01000013">
    <property type="protein sequence ID" value="PRX18422.1"/>
    <property type="molecule type" value="Genomic_DNA"/>
</dbReference>
<dbReference type="OrthoDB" id="3690121at2"/>
<gene>
    <name evidence="3" type="ORF">CLV67_113259</name>
</gene>
<keyword evidence="4" id="KW-1185">Reference proteome</keyword>
<feature type="signal peptide" evidence="2">
    <location>
        <begin position="1"/>
        <end position="36"/>
    </location>
</feature>
<feature type="region of interest" description="Disordered" evidence="1">
    <location>
        <begin position="80"/>
        <end position="106"/>
    </location>
</feature>
<dbReference type="RefSeq" id="WP_106324175.1">
    <property type="nucleotide sequence ID" value="NZ_BOMO01000103.1"/>
</dbReference>
<evidence type="ECO:0008006" key="5">
    <source>
        <dbReference type="Google" id="ProtNLM"/>
    </source>
</evidence>
<sequence length="247" mass="25062">MRFVPGRTTRTRWLLATGTAAACAAVVAAGTVAANAAAERAPKPNASAGQAAATPPPAGSGLSPEGTDLTEDEMRAAVDRNTSAAPRPPAVNPKEPEATPLGEIIPSGLNSADGEWVFYGVAVTQSAEPDVDFGIMAGRRVAGGVVTADVMANEVEGSATAPGFHAVSGSMNVDYRDTPTFGYYAGPAAKITAKIGSRTVTASQAAWSENPSVVVFWFAPKSTIKNLTAFDAAGKKLPTGNSEVSVG</sequence>
<dbReference type="PROSITE" id="PS51257">
    <property type="entry name" value="PROKAR_LIPOPROTEIN"/>
    <property type="match status" value="1"/>
</dbReference>
<dbReference type="Proteomes" id="UP000239415">
    <property type="component" value="Unassembled WGS sequence"/>
</dbReference>
<feature type="chain" id="PRO_5015718076" description="Lipoprotein" evidence="2">
    <location>
        <begin position="37"/>
        <end position="247"/>
    </location>
</feature>
<evidence type="ECO:0000256" key="1">
    <source>
        <dbReference type="SAM" id="MobiDB-lite"/>
    </source>
</evidence>
<reference evidence="3 4" key="1">
    <citation type="submission" date="2018-03" db="EMBL/GenBank/DDBJ databases">
        <title>Genomic Encyclopedia of Archaeal and Bacterial Type Strains, Phase II (KMG-II): from individual species to whole genera.</title>
        <authorList>
            <person name="Goeker M."/>
        </authorList>
    </citation>
    <scope>NUCLEOTIDE SEQUENCE [LARGE SCALE GENOMIC DNA]</scope>
    <source>
        <strain evidence="3 4">DSM 43146</strain>
    </source>
</reference>
<protein>
    <recommendedName>
        <fullName evidence="5">Lipoprotein</fullName>
    </recommendedName>
</protein>
<feature type="region of interest" description="Disordered" evidence="1">
    <location>
        <begin position="41"/>
        <end position="68"/>
    </location>
</feature>
<evidence type="ECO:0000313" key="3">
    <source>
        <dbReference type="EMBL" id="PRX18422.1"/>
    </source>
</evidence>
<comment type="caution">
    <text evidence="3">The sequence shown here is derived from an EMBL/GenBank/DDBJ whole genome shotgun (WGS) entry which is preliminary data.</text>
</comment>
<evidence type="ECO:0000256" key="2">
    <source>
        <dbReference type="SAM" id="SignalP"/>
    </source>
</evidence>
<accession>A0A2T0K616</accession>
<feature type="compositionally biased region" description="Low complexity" evidence="1">
    <location>
        <begin position="41"/>
        <end position="64"/>
    </location>
</feature>
<dbReference type="AlphaFoldDB" id="A0A2T0K616"/>
<keyword evidence="2" id="KW-0732">Signal</keyword>